<comment type="caution">
    <text evidence="1">The sequence shown here is derived from an EMBL/GenBank/DDBJ whole genome shotgun (WGS) entry which is preliminary data.</text>
</comment>
<protein>
    <submittedName>
        <fullName evidence="1">Uncharacterized protein</fullName>
    </submittedName>
</protein>
<dbReference type="AlphaFoldDB" id="A0AAD9ACI2"/>
<evidence type="ECO:0000313" key="2">
    <source>
        <dbReference type="Proteomes" id="UP001243330"/>
    </source>
</evidence>
<reference evidence="1" key="1">
    <citation type="submission" date="2023-01" db="EMBL/GenBank/DDBJ databases">
        <title>Colletotrichum chrysophilum M932 genome sequence.</title>
        <authorList>
            <person name="Baroncelli R."/>
        </authorList>
    </citation>
    <scope>NUCLEOTIDE SEQUENCE</scope>
    <source>
        <strain evidence="1">M932</strain>
    </source>
</reference>
<organism evidence="1 2">
    <name type="scientific">Colletotrichum chrysophilum</name>
    <dbReference type="NCBI Taxonomy" id="1836956"/>
    <lineage>
        <taxon>Eukaryota</taxon>
        <taxon>Fungi</taxon>
        <taxon>Dikarya</taxon>
        <taxon>Ascomycota</taxon>
        <taxon>Pezizomycotina</taxon>
        <taxon>Sordariomycetes</taxon>
        <taxon>Hypocreomycetidae</taxon>
        <taxon>Glomerellales</taxon>
        <taxon>Glomerellaceae</taxon>
        <taxon>Colletotrichum</taxon>
        <taxon>Colletotrichum gloeosporioides species complex</taxon>
    </lineage>
</organism>
<dbReference type="Proteomes" id="UP001243330">
    <property type="component" value="Unassembled WGS sequence"/>
</dbReference>
<name>A0AAD9ACI2_9PEZI</name>
<accession>A0AAD9ACI2</accession>
<dbReference type="EMBL" id="JAQOWY010000266">
    <property type="protein sequence ID" value="KAK1845601.1"/>
    <property type="molecule type" value="Genomic_DNA"/>
</dbReference>
<keyword evidence="2" id="KW-1185">Reference proteome</keyword>
<proteinExistence type="predicted"/>
<gene>
    <name evidence="1" type="ORF">CCHR01_11771</name>
</gene>
<sequence>MAFLVCSNIFGLFKDRSYPTTDTDRRVVLTCSGAQQ</sequence>
<evidence type="ECO:0000313" key="1">
    <source>
        <dbReference type="EMBL" id="KAK1845601.1"/>
    </source>
</evidence>